<dbReference type="Proteomes" id="UP001379533">
    <property type="component" value="Chromosome"/>
</dbReference>
<dbReference type="EMBL" id="CP089982">
    <property type="protein sequence ID" value="WXA93914.1"/>
    <property type="molecule type" value="Genomic_DNA"/>
</dbReference>
<feature type="transmembrane region" description="Helical" evidence="1">
    <location>
        <begin position="286"/>
        <end position="307"/>
    </location>
</feature>
<reference evidence="2 3" key="1">
    <citation type="submission" date="2021-12" db="EMBL/GenBank/DDBJ databases">
        <title>Discovery of the Pendulisporaceae a myxobacterial family with distinct sporulation behavior and unique specialized metabolism.</title>
        <authorList>
            <person name="Garcia R."/>
            <person name="Popoff A."/>
            <person name="Bader C.D."/>
            <person name="Loehr J."/>
            <person name="Walesch S."/>
            <person name="Walt C."/>
            <person name="Boldt J."/>
            <person name="Bunk B."/>
            <person name="Haeckl F.J.F.P.J."/>
            <person name="Gunesch A.P."/>
            <person name="Birkelbach J."/>
            <person name="Nuebel U."/>
            <person name="Pietschmann T."/>
            <person name="Bach T."/>
            <person name="Mueller R."/>
        </authorList>
    </citation>
    <scope>NUCLEOTIDE SEQUENCE [LARGE SCALE GENOMIC DNA]</scope>
    <source>
        <strain evidence="2 3">MSr12523</strain>
    </source>
</reference>
<name>A0ABZ2K5E2_9BACT</name>
<evidence type="ECO:0000313" key="3">
    <source>
        <dbReference type="Proteomes" id="UP001379533"/>
    </source>
</evidence>
<feature type="transmembrane region" description="Helical" evidence="1">
    <location>
        <begin position="215"/>
        <end position="232"/>
    </location>
</feature>
<accession>A0ABZ2K5E2</accession>
<evidence type="ECO:0000256" key="1">
    <source>
        <dbReference type="SAM" id="Phobius"/>
    </source>
</evidence>
<sequence length="579" mass="60735">MSSRKLERFRDLVFPRARMGTRFEQATLAAAAVFPALTAVLHAENVADAAHDGGVIRTVGLGWAGPWQALDAWIAAPFLMLPIGTQVFRAALASAVVCGLAGAVMYGMARALLAACAPTRWLGPAVAAIASAMAALSMAWQTEALAPGGATAGALLVLLAVWAAGSQRAVWTAFFTLSALIYEPWAGAAAVVGALFAGGTAFLQGRRPARPGPRELALVAAALGPLVLLAVRRPRTAFFATVPWFDLEALPAHPMFVAHAQLGWLALALAAAGTVAALLAAGARPLAMGLVGVVGASAGAIACGAAAVGPTHFGPVILAGVAGLALLSAVAMHELVRMVHRAQVPLASASAAMIVLLELTFPVVLFDEATLRSEERTRAAQVAWHEALFGGLPARTVLLASDGRFLEHLAALRASHLLRGDLAVVSTAHLNARPAMRELAREPKLAAFFRDMALNGLPSEWALTTLASERPLAVLFEPAWDKSIARHLIASGAVDLFHPEPRSTLERKRALEAFSPVRERWEQLLAAPENPDVRAIVAVPLQSRAEALAATHERELASRTEEDLRAVTQLRNSGAVPTR</sequence>
<feature type="transmembrane region" description="Helical" evidence="1">
    <location>
        <begin position="252"/>
        <end position="279"/>
    </location>
</feature>
<feature type="transmembrane region" description="Helical" evidence="1">
    <location>
        <begin position="185"/>
        <end position="203"/>
    </location>
</feature>
<keyword evidence="3" id="KW-1185">Reference proteome</keyword>
<keyword evidence="1" id="KW-1133">Transmembrane helix</keyword>
<gene>
    <name evidence="2" type="ORF">LZC95_46605</name>
</gene>
<evidence type="ECO:0000313" key="2">
    <source>
        <dbReference type="EMBL" id="WXA93914.1"/>
    </source>
</evidence>
<dbReference type="RefSeq" id="WP_394844514.1">
    <property type="nucleotide sequence ID" value="NZ_CP089982.1"/>
</dbReference>
<protein>
    <submittedName>
        <fullName evidence="2">Uncharacterized protein</fullName>
    </submittedName>
</protein>
<feature type="transmembrane region" description="Helical" evidence="1">
    <location>
        <begin position="313"/>
        <end position="332"/>
    </location>
</feature>
<proteinExistence type="predicted"/>
<keyword evidence="1" id="KW-0812">Transmembrane</keyword>
<feature type="transmembrane region" description="Helical" evidence="1">
    <location>
        <begin position="145"/>
        <end position="165"/>
    </location>
</feature>
<organism evidence="2 3">
    <name type="scientific">Pendulispora brunnea</name>
    <dbReference type="NCBI Taxonomy" id="2905690"/>
    <lineage>
        <taxon>Bacteria</taxon>
        <taxon>Pseudomonadati</taxon>
        <taxon>Myxococcota</taxon>
        <taxon>Myxococcia</taxon>
        <taxon>Myxococcales</taxon>
        <taxon>Sorangiineae</taxon>
        <taxon>Pendulisporaceae</taxon>
        <taxon>Pendulispora</taxon>
    </lineage>
</organism>
<feature type="transmembrane region" description="Helical" evidence="1">
    <location>
        <begin position="344"/>
        <end position="366"/>
    </location>
</feature>
<feature type="transmembrane region" description="Helical" evidence="1">
    <location>
        <begin position="121"/>
        <end position="140"/>
    </location>
</feature>
<keyword evidence="1" id="KW-0472">Membrane</keyword>
<feature type="transmembrane region" description="Helical" evidence="1">
    <location>
        <begin position="90"/>
        <end position="109"/>
    </location>
</feature>